<proteinExistence type="inferred from homology"/>
<keyword evidence="1" id="KW-0677">Repeat</keyword>
<dbReference type="PROSITE" id="PS51192">
    <property type="entry name" value="HELICASE_ATP_BIND_1"/>
    <property type="match status" value="1"/>
</dbReference>
<evidence type="ECO:0000256" key="2">
    <source>
        <dbReference type="ARBA" id="ARBA00022741"/>
    </source>
</evidence>
<feature type="domain" description="RNase III" evidence="8">
    <location>
        <begin position="935"/>
        <end position="1074"/>
    </location>
</feature>
<keyword evidence="6" id="KW-0694">RNA-binding</keyword>
<dbReference type="PANTHER" id="PTHR14950:SF37">
    <property type="entry name" value="ENDORIBONUCLEASE DICER"/>
    <property type="match status" value="1"/>
</dbReference>
<evidence type="ECO:0000313" key="12">
    <source>
        <dbReference type="EMBL" id="PCH38586.1"/>
    </source>
</evidence>
<dbReference type="Gene3D" id="3.40.50.300">
    <property type="entry name" value="P-loop containing nucleotide triphosphate hydrolases"/>
    <property type="match status" value="2"/>
</dbReference>
<dbReference type="Pfam" id="PF00636">
    <property type="entry name" value="Ribonuclease_3"/>
    <property type="match status" value="2"/>
</dbReference>
<dbReference type="Gene3D" id="1.10.1520.10">
    <property type="entry name" value="Ribonuclease III domain"/>
    <property type="match status" value="2"/>
</dbReference>
<keyword evidence="3" id="KW-0378">Hydrolase</keyword>
<reference evidence="12 13" key="1">
    <citation type="journal article" date="2012" name="Science">
        <title>The Paleozoic origin of enzymatic lignin decomposition reconstructed from 31 fungal genomes.</title>
        <authorList>
            <person name="Floudas D."/>
            <person name="Binder M."/>
            <person name="Riley R."/>
            <person name="Barry K."/>
            <person name="Blanchette R.A."/>
            <person name="Henrissat B."/>
            <person name="Martinez A.T."/>
            <person name="Otillar R."/>
            <person name="Spatafora J.W."/>
            <person name="Yadav J.S."/>
            <person name="Aerts A."/>
            <person name="Benoit I."/>
            <person name="Boyd A."/>
            <person name="Carlson A."/>
            <person name="Copeland A."/>
            <person name="Coutinho P.M."/>
            <person name="de Vries R.P."/>
            <person name="Ferreira P."/>
            <person name="Findley K."/>
            <person name="Foster B."/>
            <person name="Gaskell J."/>
            <person name="Glotzer D."/>
            <person name="Gorecki P."/>
            <person name="Heitman J."/>
            <person name="Hesse C."/>
            <person name="Hori C."/>
            <person name="Igarashi K."/>
            <person name="Jurgens J.A."/>
            <person name="Kallen N."/>
            <person name="Kersten P."/>
            <person name="Kohler A."/>
            <person name="Kuees U."/>
            <person name="Kumar T.K.A."/>
            <person name="Kuo A."/>
            <person name="LaButti K."/>
            <person name="Larrondo L.F."/>
            <person name="Lindquist E."/>
            <person name="Ling A."/>
            <person name="Lombard V."/>
            <person name="Lucas S."/>
            <person name="Lundell T."/>
            <person name="Martin R."/>
            <person name="McLaughlin D.J."/>
            <person name="Morgenstern I."/>
            <person name="Morin E."/>
            <person name="Murat C."/>
            <person name="Nagy L.G."/>
            <person name="Nolan M."/>
            <person name="Ohm R.A."/>
            <person name="Patyshakuliyeva A."/>
            <person name="Rokas A."/>
            <person name="Ruiz-Duenas F.J."/>
            <person name="Sabat G."/>
            <person name="Salamov A."/>
            <person name="Samejima M."/>
            <person name="Schmutz J."/>
            <person name="Slot J.C."/>
            <person name="St John F."/>
            <person name="Stenlid J."/>
            <person name="Sun H."/>
            <person name="Sun S."/>
            <person name="Syed K."/>
            <person name="Tsang A."/>
            <person name="Wiebenga A."/>
            <person name="Young D."/>
            <person name="Pisabarro A."/>
            <person name="Eastwood D.C."/>
            <person name="Martin F."/>
            <person name="Cullen D."/>
            <person name="Grigoriev I.V."/>
            <person name="Hibbett D.S."/>
        </authorList>
    </citation>
    <scope>NUCLEOTIDE SEQUENCE [LARGE SCALE GENOMIC DNA]</scope>
    <source>
        <strain evidence="12 13">MD-104</strain>
    </source>
</reference>
<evidence type="ECO:0000256" key="7">
    <source>
        <dbReference type="SAM" id="MobiDB-lite"/>
    </source>
</evidence>
<dbReference type="InterPro" id="IPR001650">
    <property type="entry name" value="Helicase_C-like"/>
</dbReference>
<dbReference type="PROSITE" id="PS51327">
    <property type="entry name" value="DICER_DSRBF"/>
    <property type="match status" value="1"/>
</dbReference>
<keyword evidence="13" id="KW-1185">Reference proteome</keyword>
<dbReference type="STRING" id="742152.A0A2H3J8Q3"/>
<dbReference type="InterPro" id="IPR011545">
    <property type="entry name" value="DEAD/DEAH_box_helicase_dom"/>
</dbReference>
<dbReference type="CDD" id="cd00593">
    <property type="entry name" value="RIBOc"/>
    <property type="match status" value="2"/>
</dbReference>
<accession>A0A2H3J8Q3</accession>
<dbReference type="InterPro" id="IPR027417">
    <property type="entry name" value="P-loop_NTPase"/>
</dbReference>
<dbReference type="InterPro" id="IPR005034">
    <property type="entry name" value="Dicer_dimerisation"/>
</dbReference>
<keyword evidence="4" id="KW-0347">Helicase</keyword>
<dbReference type="Gene3D" id="1.20.1290.10">
    <property type="entry name" value="AhpD-like"/>
    <property type="match status" value="1"/>
</dbReference>
<dbReference type="SUPFAM" id="SSF52540">
    <property type="entry name" value="P-loop containing nucleoside triphosphate hydrolases"/>
    <property type="match status" value="1"/>
</dbReference>
<dbReference type="GO" id="GO:0005737">
    <property type="term" value="C:cytoplasm"/>
    <property type="evidence" value="ECO:0007669"/>
    <property type="project" value="TreeGrafter"/>
</dbReference>
<dbReference type="InterPro" id="IPR036389">
    <property type="entry name" value="RNase_III_sf"/>
</dbReference>
<dbReference type="GO" id="GO:0004525">
    <property type="term" value="F:ribonuclease III activity"/>
    <property type="evidence" value="ECO:0007669"/>
    <property type="project" value="InterPro"/>
</dbReference>
<evidence type="ECO:0000259" key="9">
    <source>
        <dbReference type="PROSITE" id="PS51192"/>
    </source>
</evidence>
<evidence type="ECO:0000256" key="4">
    <source>
        <dbReference type="ARBA" id="ARBA00022806"/>
    </source>
</evidence>
<dbReference type="PANTHER" id="PTHR14950">
    <property type="entry name" value="DICER-RELATED"/>
    <property type="match status" value="1"/>
</dbReference>
<keyword evidence="5" id="KW-0067">ATP-binding</keyword>
<dbReference type="Pfam" id="PF00270">
    <property type="entry name" value="DEAD"/>
    <property type="match status" value="1"/>
</dbReference>
<evidence type="ECO:0008006" key="14">
    <source>
        <dbReference type="Google" id="ProtNLM"/>
    </source>
</evidence>
<name>A0A2H3J8Q3_WOLCO</name>
<feature type="domain" description="Helicase C-terminal" evidence="10">
    <location>
        <begin position="360"/>
        <end position="535"/>
    </location>
</feature>
<gene>
    <name evidence="12" type="ORF">WOLCODRAFT_88179</name>
</gene>
<evidence type="ECO:0000259" key="10">
    <source>
        <dbReference type="PROSITE" id="PS51194"/>
    </source>
</evidence>
<evidence type="ECO:0000259" key="11">
    <source>
        <dbReference type="PROSITE" id="PS51327"/>
    </source>
</evidence>
<dbReference type="OrthoDB" id="416741at2759"/>
<dbReference type="Pfam" id="PF03368">
    <property type="entry name" value="Dicer_dimer"/>
    <property type="match status" value="1"/>
</dbReference>
<dbReference type="InterPro" id="IPR014001">
    <property type="entry name" value="Helicase_ATP-bd"/>
</dbReference>
<evidence type="ECO:0000259" key="8">
    <source>
        <dbReference type="PROSITE" id="PS50142"/>
    </source>
</evidence>
<dbReference type="SMART" id="SM00490">
    <property type="entry name" value="HELICc"/>
    <property type="match status" value="1"/>
</dbReference>
<dbReference type="GO" id="GO:0004386">
    <property type="term" value="F:helicase activity"/>
    <property type="evidence" value="ECO:0007669"/>
    <property type="project" value="UniProtKB-KW"/>
</dbReference>
<organism evidence="12 13">
    <name type="scientific">Wolfiporia cocos (strain MD-104)</name>
    <name type="common">Brown rot fungus</name>
    <dbReference type="NCBI Taxonomy" id="742152"/>
    <lineage>
        <taxon>Eukaryota</taxon>
        <taxon>Fungi</taxon>
        <taxon>Dikarya</taxon>
        <taxon>Basidiomycota</taxon>
        <taxon>Agaricomycotina</taxon>
        <taxon>Agaricomycetes</taxon>
        <taxon>Polyporales</taxon>
        <taxon>Phaeolaceae</taxon>
        <taxon>Wolfiporia</taxon>
    </lineage>
</organism>
<dbReference type="GO" id="GO:0005524">
    <property type="term" value="F:ATP binding"/>
    <property type="evidence" value="ECO:0007669"/>
    <property type="project" value="UniProtKB-KW"/>
</dbReference>
<dbReference type="SMART" id="SM00487">
    <property type="entry name" value="DEXDc"/>
    <property type="match status" value="1"/>
</dbReference>
<evidence type="ECO:0000256" key="6">
    <source>
        <dbReference type="PROSITE-ProRule" id="PRU00657"/>
    </source>
</evidence>
<dbReference type="SUPFAM" id="SSF69065">
    <property type="entry name" value="RNase III domain-like"/>
    <property type="match status" value="2"/>
</dbReference>
<dbReference type="InterPro" id="IPR038248">
    <property type="entry name" value="Dicer_dimer_sf"/>
</dbReference>
<dbReference type="Pfam" id="PF00271">
    <property type="entry name" value="Helicase_C"/>
    <property type="match status" value="1"/>
</dbReference>
<dbReference type="SMART" id="SM00535">
    <property type="entry name" value="RIBOc"/>
    <property type="match status" value="2"/>
</dbReference>
<dbReference type="PROSITE" id="PS00517">
    <property type="entry name" value="RNASE_3_1"/>
    <property type="match status" value="1"/>
</dbReference>
<dbReference type="InterPro" id="IPR029032">
    <property type="entry name" value="AhpD-like"/>
</dbReference>
<dbReference type="Proteomes" id="UP000218811">
    <property type="component" value="Unassembled WGS sequence"/>
</dbReference>
<dbReference type="CDD" id="cd18034">
    <property type="entry name" value="DEXHc_dicer"/>
    <property type="match status" value="1"/>
</dbReference>
<keyword evidence="2" id="KW-0547">Nucleotide-binding</keyword>
<dbReference type="Gene3D" id="3.30.160.380">
    <property type="entry name" value="Dicer dimerisation domain"/>
    <property type="match status" value="1"/>
</dbReference>
<dbReference type="InterPro" id="IPR000999">
    <property type="entry name" value="RNase_III_dom"/>
</dbReference>
<dbReference type="SUPFAM" id="SSF69118">
    <property type="entry name" value="AhpD-like"/>
    <property type="match status" value="1"/>
</dbReference>
<evidence type="ECO:0000256" key="1">
    <source>
        <dbReference type="ARBA" id="ARBA00022737"/>
    </source>
</evidence>
<dbReference type="GO" id="GO:0030422">
    <property type="term" value="P:siRNA processing"/>
    <property type="evidence" value="ECO:0007669"/>
    <property type="project" value="TreeGrafter"/>
</dbReference>
<dbReference type="PROSITE" id="PS51194">
    <property type="entry name" value="HELICASE_CTER"/>
    <property type="match status" value="1"/>
</dbReference>
<protein>
    <recommendedName>
        <fullName evidence="14">P-loop containing nucleoside triphosphate hydrolase protein</fullName>
    </recommendedName>
</protein>
<dbReference type="GO" id="GO:0005634">
    <property type="term" value="C:nucleus"/>
    <property type="evidence" value="ECO:0007669"/>
    <property type="project" value="TreeGrafter"/>
</dbReference>
<feature type="domain" description="Helicase ATP-binding" evidence="9">
    <location>
        <begin position="21"/>
        <end position="195"/>
    </location>
</feature>
<feature type="region of interest" description="Disordered" evidence="7">
    <location>
        <begin position="517"/>
        <end position="543"/>
    </location>
</feature>
<feature type="domain" description="Dicer dsRNA-binding fold" evidence="11">
    <location>
        <begin position="562"/>
        <end position="652"/>
    </location>
</feature>
<dbReference type="EMBL" id="KB467942">
    <property type="protein sequence ID" value="PCH38586.1"/>
    <property type="molecule type" value="Genomic_DNA"/>
</dbReference>
<dbReference type="OMA" id="TRKNHAY"/>
<evidence type="ECO:0000256" key="3">
    <source>
        <dbReference type="ARBA" id="ARBA00022801"/>
    </source>
</evidence>
<dbReference type="GO" id="GO:0003723">
    <property type="term" value="F:RNA binding"/>
    <property type="evidence" value="ECO:0007669"/>
    <property type="project" value="UniProtKB-UniRule"/>
</dbReference>
<comment type="similarity">
    <text evidence="6">Belongs to the helicase family. Dicer subfamily.</text>
</comment>
<sequence length="1705" mass="191309">MTINLNEVSEILLPRRYQEEIFSRARRSNVIAALDTGSGKTYISTLLIRWITTKDLSAGKIIVFLVPKVALVEQQGDFIARQTPLRVSKCCGATAVDLADRTGWKKELEGSDVLVMTAQIFLNILTHSHWSLDKVSLMVFDECHHTRKNHAYNGIMREYFQLPAGKRPKVFGMTASPIWNPKDAVQSLATLETNLDAKVIAVREHVSELLDHSPRPEEEVHEYPAPLDSYPAYPPQTLWVRLNLMGLPPTADIPVDKIRTRYEVTYASLGPYGAELYLYNDIKQRVTQIVNQYSNNELELFTINFDGPEIPRMPVIELPPHIEDLQDALTEYKSLFEDEKNPDIVPITVHLRWCSPKVRALIDILFAHYTADFQGIVFVEQRHVAACLSMMLPRVPQLSHLIRSGQLIGHGATTLAKSQVRGMALRTQQDIVRLFREKQINLLIATSVAEEGLDFPACDVVVRFDPLQHMVGYLQSRGRARHKTSRFIVMVQQGHLTHIERYRAFYESEPQLRRVYQTRDAEDGQTINEDDEKEEKDHPADLAERERYVVPKTGAVLTYNSAIGLLNHLCSLIPHDKFTPMHLPRYSGDFVSTLQLPSSLPLPHRDLIYIGPEKRSKKEAKRAVAFKAVVRLHALGVFDDFLLPAQSGPGGYEDADGRSIRDLSKIPDTLQVQVCDPWTRGAKQWLHIVYLDGHPVAGLVTGTPLPAVELACQKAYVSSGEAQLVRFDSAQEWRQRRQMEDYMRMGLWWCITGRGIALPLTCYLLPITHDLQIDWAAVARGVAHPYGTSDWAPIGEQHYHHTLAICSREPGRPFILHSIRKDLSPMSVPPPGSREAEFPTYRDFWIHKFTRKENVPEIPPNGPCIEGQPLHRHTASTYSLEGDIGQPSAAAPPILLYPLCLCRRTEISEEMYRAFHALPELCHRITDIYRARCARMGLSLPPIVDDVMVQALTLPSANAGFNNQRLETLGDAVLKVSTVVHLFNRYPYRHEGQLDMLRRTAVSNRTLMARALEHGMERYLTSESQSMRVWRYTLPPEGDLTSDEPCRQVERAYPRRSLQDCMEATLGASFATGGVDMALRAGTALGLCFGGPLPWSIRYGGRYPESSASSLFTTLQETMGYKFRYGQLLLEAVTHPSFGSWDSPSYQRLEFLGDAFLDLVVMRYLYEKFPKATSGQLSWARSRAVCAPALAAVAVKRLSLHKLLLINNVELSVAISKYIPILQALSDEEIVNHAWKQDPPKAISDVLESVLGAVLVDCDYQFERAASVAELVMHDVLLVLSPDLPKDPVSELMVWSGQSGCRKISFRKTASRPETKRNDSISVIVHEQSIVGPITAPNLSMAKGLAAERARFILSHPDHMHHLSRICDCPKKENTKPKVDESVADDVAAATVPAVADADVEPDAAEFDDETAEGFAHLAMKFAEEYSEEVKPESTNDDDFVDESEDMMDDEILSDVEDKMNVDESPPEAFLNQLRSLYSSHVAATPDIILAQPWYLIAAVAFSASRKTEAVPVVFEFVMSELKLAQIGEQPERALAQRMTLANKMREALLQSGQLTGMPRVIESLIALRGIMPEELRPKQVLRDRTKTIADYEESGERLFRAMYRDTKDSVQALLDSAYPDLGWYCNTVGYGITYGGTDILTQVETSYVVVAALIAVDAPRQIVWHLANAQNGGATLEEARAVREIAMKVAEVSGVKWENGVPEV</sequence>
<evidence type="ECO:0000256" key="5">
    <source>
        <dbReference type="ARBA" id="ARBA00022840"/>
    </source>
</evidence>
<feature type="domain" description="RNase III" evidence="8">
    <location>
        <begin position="1112"/>
        <end position="1259"/>
    </location>
</feature>
<dbReference type="PROSITE" id="PS50142">
    <property type="entry name" value="RNASE_3_2"/>
    <property type="match status" value="2"/>
</dbReference>
<evidence type="ECO:0000313" key="13">
    <source>
        <dbReference type="Proteomes" id="UP000218811"/>
    </source>
</evidence>